<proteinExistence type="predicted"/>
<dbReference type="EMBL" id="DS985247">
    <property type="protein sequence ID" value="EDV23109.1"/>
    <property type="molecule type" value="Genomic_DNA"/>
</dbReference>
<dbReference type="RefSeq" id="XP_002114019.1">
    <property type="nucleotide sequence ID" value="XM_002113983.1"/>
</dbReference>
<keyword evidence="2 3" id="KW-0539">Nucleus</keyword>
<protein>
    <recommendedName>
        <fullName evidence="4">Fork-head domain-containing protein</fullName>
    </recommendedName>
</protein>
<feature type="non-terminal residue" evidence="5">
    <location>
        <position position="1"/>
    </location>
</feature>
<dbReference type="PANTHER" id="PTHR11829">
    <property type="entry name" value="FORKHEAD BOX PROTEIN"/>
    <property type="match status" value="1"/>
</dbReference>
<accession>B3S2K3</accession>
<dbReference type="AlphaFoldDB" id="B3S2K3"/>
<dbReference type="InterPro" id="IPR036388">
    <property type="entry name" value="WH-like_DNA-bd_sf"/>
</dbReference>
<evidence type="ECO:0000256" key="3">
    <source>
        <dbReference type="PROSITE-ProRule" id="PRU00089"/>
    </source>
</evidence>
<feature type="DNA-binding region" description="Fork-head" evidence="3">
    <location>
        <begin position="1"/>
        <end position="93"/>
    </location>
</feature>
<evidence type="ECO:0000256" key="2">
    <source>
        <dbReference type="ARBA" id="ARBA00023242"/>
    </source>
</evidence>
<evidence type="ECO:0000313" key="6">
    <source>
        <dbReference type="Proteomes" id="UP000009022"/>
    </source>
</evidence>
<dbReference type="Pfam" id="PF00250">
    <property type="entry name" value="Forkhead"/>
    <property type="match status" value="1"/>
</dbReference>
<dbReference type="InterPro" id="IPR036390">
    <property type="entry name" value="WH_DNA-bd_sf"/>
</dbReference>
<dbReference type="PANTHER" id="PTHR11829:SF142">
    <property type="entry name" value="FORK-HEAD DOMAIN-CONTAINING PROTEIN"/>
    <property type="match status" value="1"/>
</dbReference>
<name>B3S2K3_TRIAD</name>
<dbReference type="PROSITE" id="PS50039">
    <property type="entry name" value="FORK_HEAD_3"/>
    <property type="match status" value="1"/>
</dbReference>
<dbReference type="GO" id="GO:0000978">
    <property type="term" value="F:RNA polymerase II cis-regulatory region sequence-specific DNA binding"/>
    <property type="evidence" value="ECO:0000318"/>
    <property type="project" value="GO_Central"/>
</dbReference>
<dbReference type="GO" id="GO:0006357">
    <property type="term" value="P:regulation of transcription by RNA polymerase II"/>
    <property type="evidence" value="ECO:0000318"/>
    <property type="project" value="GO_Central"/>
</dbReference>
<dbReference type="OrthoDB" id="5954824at2759"/>
<dbReference type="STRING" id="10228.B3S2K3"/>
<dbReference type="GO" id="GO:0000981">
    <property type="term" value="F:DNA-binding transcription factor activity, RNA polymerase II-specific"/>
    <property type="evidence" value="ECO:0000318"/>
    <property type="project" value="GO_Central"/>
</dbReference>
<evidence type="ECO:0000256" key="1">
    <source>
        <dbReference type="ARBA" id="ARBA00023125"/>
    </source>
</evidence>
<dbReference type="PhylomeDB" id="B3S2K3"/>
<dbReference type="SUPFAM" id="SSF46785">
    <property type="entry name" value="Winged helix' DNA-binding domain"/>
    <property type="match status" value="1"/>
</dbReference>
<dbReference type="KEGG" id="tad:TRIADDRAFT_7195"/>
<feature type="domain" description="Fork-head" evidence="4">
    <location>
        <begin position="1"/>
        <end position="93"/>
    </location>
</feature>
<dbReference type="OMA" id="YWSIHPL"/>
<dbReference type="InterPro" id="IPR047519">
    <property type="entry name" value="FH_FOXQ2-like"/>
</dbReference>
<dbReference type="GO" id="GO:0009653">
    <property type="term" value="P:anatomical structure morphogenesis"/>
    <property type="evidence" value="ECO:0000318"/>
    <property type="project" value="GO_Central"/>
</dbReference>
<dbReference type="InterPro" id="IPR050211">
    <property type="entry name" value="FOX_domain-containing"/>
</dbReference>
<evidence type="ECO:0000313" key="5">
    <source>
        <dbReference type="EMBL" id="EDV23109.1"/>
    </source>
</evidence>
<dbReference type="InParanoid" id="B3S2K3"/>
<dbReference type="InterPro" id="IPR001766">
    <property type="entry name" value="Fork_head_dom"/>
</dbReference>
<comment type="subcellular location">
    <subcellularLocation>
        <location evidence="3">Nucleus</location>
    </subcellularLocation>
</comment>
<dbReference type="Proteomes" id="UP000009022">
    <property type="component" value="Unassembled WGS sequence"/>
</dbReference>
<dbReference type="HOGENOM" id="CLU_077699_5_2_1"/>
<sequence length="97" mass="11503">RPNHPYKVLIAKAILSNCDRKLVLADIIDYIAKNYPYYKVEDSSWKNSIRHSLSLNDCFIKVGRSNRGKSNYWSIHPLVFKDFEEGNFHKRHPKQRL</sequence>
<feature type="non-terminal residue" evidence="5">
    <location>
        <position position="97"/>
    </location>
</feature>
<gene>
    <name evidence="5" type="ORF">TRIADDRAFT_7195</name>
</gene>
<dbReference type="CTD" id="6755232"/>
<keyword evidence="1 3" id="KW-0238">DNA-binding</keyword>
<keyword evidence="6" id="KW-1185">Reference proteome</keyword>
<dbReference type="PRINTS" id="PR00053">
    <property type="entry name" value="FORKHEAD"/>
</dbReference>
<dbReference type="SMART" id="SM00339">
    <property type="entry name" value="FH"/>
    <property type="match status" value="1"/>
</dbReference>
<dbReference type="Gene3D" id="1.10.10.10">
    <property type="entry name" value="Winged helix-like DNA-binding domain superfamily/Winged helix DNA-binding domain"/>
    <property type="match status" value="1"/>
</dbReference>
<dbReference type="GO" id="GO:0030154">
    <property type="term" value="P:cell differentiation"/>
    <property type="evidence" value="ECO:0000318"/>
    <property type="project" value="GO_Central"/>
</dbReference>
<dbReference type="InterPro" id="IPR030456">
    <property type="entry name" value="TF_fork_head_CS_2"/>
</dbReference>
<dbReference type="eggNOG" id="KOG2294">
    <property type="taxonomic scope" value="Eukaryota"/>
</dbReference>
<dbReference type="CDD" id="cd20035">
    <property type="entry name" value="FH_FOXQ2-like"/>
    <property type="match status" value="1"/>
</dbReference>
<dbReference type="PROSITE" id="PS00658">
    <property type="entry name" value="FORK_HEAD_2"/>
    <property type="match status" value="1"/>
</dbReference>
<evidence type="ECO:0000259" key="4">
    <source>
        <dbReference type="PROSITE" id="PS50039"/>
    </source>
</evidence>
<organism evidence="5 6">
    <name type="scientific">Trichoplax adhaerens</name>
    <name type="common">Trichoplax reptans</name>
    <dbReference type="NCBI Taxonomy" id="10228"/>
    <lineage>
        <taxon>Eukaryota</taxon>
        <taxon>Metazoa</taxon>
        <taxon>Placozoa</taxon>
        <taxon>Uniplacotomia</taxon>
        <taxon>Trichoplacea</taxon>
        <taxon>Trichoplacidae</taxon>
        <taxon>Trichoplax</taxon>
    </lineage>
</organism>
<reference evidence="5 6" key="1">
    <citation type="journal article" date="2008" name="Nature">
        <title>The Trichoplax genome and the nature of placozoans.</title>
        <authorList>
            <person name="Srivastava M."/>
            <person name="Begovic E."/>
            <person name="Chapman J."/>
            <person name="Putnam N.H."/>
            <person name="Hellsten U."/>
            <person name="Kawashima T."/>
            <person name="Kuo A."/>
            <person name="Mitros T."/>
            <person name="Salamov A."/>
            <person name="Carpenter M.L."/>
            <person name="Signorovitch A.Y."/>
            <person name="Moreno M.A."/>
            <person name="Kamm K."/>
            <person name="Grimwood J."/>
            <person name="Schmutz J."/>
            <person name="Shapiro H."/>
            <person name="Grigoriev I.V."/>
            <person name="Buss L.W."/>
            <person name="Schierwater B."/>
            <person name="Dellaporta S.L."/>
            <person name="Rokhsar D.S."/>
        </authorList>
    </citation>
    <scope>NUCLEOTIDE SEQUENCE [LARGE SCALE GENOMIC DNA]</scope>
    <source>
        <strain evidence="5 6">Grell-BS-1999</strain>
    </source>
</reference>
<dbReference type="GeneID" id="6755232"/>
<dbReference type="GO" id="GO:0005634">
    <property type="term" value="C:nucleus"/>
    <property type="evidence" value="ECO:0007669"/>
    <property type="project" value="UniProtKB-SubCell"/>
</dbReference>